<evidence type="ECO:0000313" key="3">
    <source>
        <dbReference type="Proteomes" id="UP000003505"/>
    </source>
</evidence>
<protein>
    <submittedName>
        <fullName evidence="2">Uncharacterized protein</fullName>
    </submittedName>
</protein>
<dbReference type="EMBL" id="ACKP02000055">
    <property type="protein sequence ID" value="EEX76039.1"/>
    <property type="molecule type" value="Genomic_DNA"/>
</dbReference>
<feature type="region of interest" description="Disordered" evidence="1">
    <location>
        <begin position="1"/>
        <end position="24"/>
    </location>
</feature>
<evidence type="ECO:0000313" key="2">
    <source>
        <dbReference type="EMBL" id="EEX76039.1"/>
    </source>
</evidence>
<reference evidence="2 3" key="1">
    <citation type="submission" date="2009-09" db="EMBL/GenBank/DDBJ databases">
        <authorList>
            <person name="Weinstock G."/>
            <person name="Sodergren E."/>
            <person name="Clifton S."/>
            <person name="Fulton L."/>
            <person name="Fulton B."/>
            <person name="Courtney L."/>
            <person name="Fronick C."/>
            <person name="Harrison M."/>
            <person name="Strong C."/>
            <person name="Farmer C."/>
            <person name="Delahaunty K."/>
            <person name="Markovic C."/>
            <person name="Hall O."/>
            <person name="Minx P."/>
            <person name="Tomlinson C."/>
            <person name="Mitreva M."/>
            <person name="Nelson J."/>
            <person name="Hou S."/>
            <person name="Wollam A."/>
            <person name="Pepin K.H."/>
            <person name="Johnson M."/>
            <person name="Bhonagiri V."/>
            <person name="Nash W.E."/>
            <person name="Warren W."/>
            <person name="Chinwalla A."/>
            <person name="Mardis E.R."/>
            <person name="Wilson R.K."/>
        </authorList>
    </citation>
    <scope>NUCLEOTIDE SEQUENCE [LARGE SCALE GENOMIC DNA]</scope>
    <source>
        <strain evidence="3">ATCC 35185 / DSM 20758 / VPI D19B-28</strain>
    </source>
</reference>
<comment type="caution">
    <text evidence="2">The sequence shown here is derived from an EMBL/GenBank/DDBJ whole genome shotgun (WGS) entry which is preliminary data.</text>
</comment>
<feature type="compositionally biased region" description="Polar residues" evidence="1">
    <location>
        <begin position="1"/>
        <end position="13"/>
    </location>
</feature>
<sequence>MTQKGFHAQTTAHESPFPKRRAKKSCASHWNNCPRWSIIERV</sequence>
<dbReference type="Proteomes" id="UP000003505">
    <property type="component" value="Unassembled WGS sequence"/>
</dbReference>
<gene>
    <name evidence="2" type="ORF">SELSPUOL_02650</name>
</gene>
<evidence type="ECO:0000256" key="1">
    <source>
        <dbReference type="SAM" id="MobiDB-lite"/>
    </source>
</evidence>
<name>C9LYT9_SELS3</name>
<dbReference type="AlphaFoldDB" id="C9LYT9"/>
<organism evidence="2 3">
    <name type="scientific">Selenomonas sputigena (strain ATCC 35185 / DSM 20758 / CCUG 44933 / VPI D19B-28)</name>
    <dbReference type="NCBI Taxonomy" id="546271"/>
    <lineage>
        <taxon>Bacteria</taxon>
        <taxon>Bacillati</taxon>
        <taxon>Bacillota</taxon>
        <taxon>Negativicutes</taxon>
        <taxon>Selenomonadales</taxon>
        <taxon>Selenomonadaceae</taxon>
        <taxon>Selenomonas</taxon>
    </lineage>
</organism>
<accession>C9LYT9</accession>
<proteinExistence type="predicted"/>